<dbReference type="VEuPathDB" id="CryptoDB:ChTU502y2012_384g0295"/>
<dbReference type="GO" id="GO:0000226">
    <property type="term" value="P:microtubule cytoskeleton organization"/>
    <property type="evidence" value="ECO:0007669"/>
    <property type="project" value="TreeGrafter"/>
</dbReference>
<dbReference type="Gene3D" id="1.25.10.10">
    <property type="entry name" value="Leucine-rich Repeat Variant"/>
    <property type="match status" value="1"/>
</dbReference>
<dbReference type="EMBL" id="JTAI01000024">
    <property type="protein sequence ID" value="PPS92488.1"/>
    <property type="molecule type" value="Genomic_DNA"/>
</dbReference>
<dbReference type="Proteomes" id="UP000199752">
    <property type="component" value="Chromosome 3"/>
</dbReference>
<dbReference type="VEuPathDB" id="CryptoDB:Chro.30023"/>
<dbReference type="VEuPathDB" id="CryptoDB:CHUDEA3_140"/>
<reference evidence="3 4" key="3">
    <citation type="submission" date="2017-10" db="EMBL/GenBank/DDBJ databases">
        <title>Consistent, comparative and evidence-based genome annotation and re-annotation for the closely-related species, Cryptosporidium parvum, C. hominis and C. tyzzeri.</title>
        <authorList>
            <person name="Baptista R.P."/>
            <person name="Li Y."/>
            <person name="Sateriale A."/>
            <person name="Striepen B."/>
            <person name="Kissinger J.C."/>
        </authorList>
    </citation>
    <scope>NUCLEOTIDE SEQUENCE [LARGE SCALE GENOMIC DNA]</scope>
    <source>
        <strain evidence="3">30976</strain>
    </source>
</reference>
<dbReference type="PANTHER" id="PTHR12658">
    <property type="entry name" value="BETA-TUBULIN COFACTOR D"/>
    <property type="match status" value="1"/>
</dbReference>
<dbReference type="VEuPathDB" id="CryptoDB:GY17_00003908"/>
<dbReference type="GO" id="GO:0007023">
    <property type="term" value="P:post-chaperonin tubulin folding pathway"/>
    <property type="evidence" value="ECO:0007669"/>
    <property type="project" value="InterPro"/>
</dbReference>
<gene>
    <name evidence="2" type="ORF">CHUDEA3_140</name>
    <name evidence="3" type="ORF">GY17_00003908</name>
</gene>
<dbReference type="GO" id="GO:0005096">
    <property type="term" value="F:GTPase activator activity"/>
    <property type="evidence" value="ECO:0007669"/>
    <property type="project" value="InterPro"/>
</dbReference>
<name>A0A0S4TD77_CRYHO</name>
<accession>A0A0S4TD77</accession>
<dbReference type="InterPro" id="IPR016024">
    <property type="entry name" value="ARM-type_fold"/>
</dbReference>
<proteinExistence type="predicted"/>
<reference evidence="2" key="2">
    <citation type="submission" date="2015-08" db="EMBL/GenBank/DDBJ databases">
        <authorList>
            <person name="Babu N.S."/>
            <person name="Beckwith C.J."/>
            <person name="Beseler K.G."/>
            <person name="Brison A."/>
            <person name="Carone J.V."/>
            <person name="Caskin T.P."/>
            <person name="Diamond M."/>
            <person name="Durham M.E."/>
            <person name="Foxe J.M."/>
            <person name="Go M."/>
            <person name="Henderson B.A."/>
            <person name="Jones I.B."/>
            <person name="McGettigan J.A."/>
            <person name="Micheletti S.J."/>
            <person name="Nasrallah M.E."/>
            <person name="Ortiz D."/>
            <person name="Piller C.R."/>
            <person name="Privatt S.R."/>
            <person name="Schneider S.L."/>
            <person name="Sharp S."/>
            <person name="Smith T.C."/>
            <person name="Stanton J.D."/>
            <person name="Ullery H.E."/>
            <person name="Wilson R.J."/>
            <person name="Serrano M.G."/>
            <person name="Buck G."/>
            <person name="Lee V."/>
            <person name="Wang Y."/>
            <person name="Carvalho R."/>
            <person name="Voegtly L."/>
            <person name="Shi R."/>
            <person name="Duckworth R."/>
            <person name="Johnson A."/>
            <person name="Loviza R."/>
            <person name="Walstead R."/>
            <person name="Shah Z."/>
            <person name="Kiflezghi M."/>
            <person name="Wade K."/>
            <person name="Ball S.L."/>
            <person name="Bradley K.W."/>
            <person name="Asai D.J."/>
            <person name="Bowman C.A."/>
            <person name="Russell D.A."/>
            <person name="Pope W.H."/>
            <person name="Jacobs-Sera D."/>
            <person name="Hendrix R.W."/>
            <person name="Hatfull G.F."/>
        </authorList>
    </citation>
    <scope>NUCLEOTIDE SEQUENCE [LARGE SCALE GENOMIC DNA]</scope>
</reference>
<keyword evidence="4" id="KW-1185">Reference proteome</keyword>
<evidence type="ECO:0000313" key="2">
    <source>
        <dbReference type="EMBL" id="CUV04827.1"/>
    </source>
</evidence>
<dbReference type="InterPro" id="IPR011989">
    <property type="entry name" value="ARM-like"/>
</dbReference>
<dbReference type="InterPro" id="IPR033162">
    <property type="entry name" value="TBCD"/>
</dbReference>
<dbReference type="PANTHER" id="PTHR12658:SF0">
    <property type="entry name" value="TUBULIN-SPECIFIC CHAPERONE D"/>
    <property type="match status" value="1"/>
</dbReference>
<dbReference type="SUPFAM" id="SSF48371">
    <property type="entry name" value="ARM repeat"/>
    <property type="match status" value="1"/>
</dbReference>
<dbReference type="EMBL" id="LN877949">
    <property type="protein sequence ID" value="CUV04827.1"/>
    <property type="molecule type" value="Genomic_DNA"/>
</dbReference>
<reference evidence="3 4" key="1">
    <citation type="submission" date="2014-11" db="EMBL/GenBank/DDBJ databases">
        <title>Comparative genomic analysis of Cryptosporidium hominis reveals occurrence of genetic recombination in virulent subtypes.</title>
        <authorList>
            <person name="Guo Y."/>
            <person name="Tang K."/>
            <person name="Frace M."/>
            <person name="Li N."/>
            <person name="Roellig D.M."/>
            <person name="Sammons S."/>
            <person name="Knipe K."/>
            <person name="Rowe L."/>
            <person name="Feng Y."/>
            <person name="Xiao L."/>
        </authorList>
    </citation>
    <scope>NUCLEOTIDE SEQUENCE [LARGE SCALE GENOMIC DNA]</scope>
    <source>
        <strain evidence="3">30976</strain>
    </source>
</reference>
<dbReference type="Pfam" id="PF23579">
    <property type="entry name" value="ARM_TBCD"/>
    <property type="match status" value="1"/>
</dbReference>
<protein>
    <submittedName>
        <fullName evidence="3">B-tubulin specific chaparone</fullName>
    </submittedName>
</protein>
<feature type="domain" description="Tubulin-folding cofactor D ARM repeats" evidence="1">
    <location>
        <begin position="397"/>
        <end position="590"/>
    </location>
</feature>
<dbReference type="GO" id="GO:0007021">
    <property type="term" value="P:tubulin complex assembly"/>
    <property type="evidence" value="ECO:0007669"/>
    <property type="project" value="InterPro"/>
</dbReference>
<evidence type="ECO:0000313" key="3">
    <source>
        <dbReference type="EMBL" id="PPS92488.1"/>
    </source>
</evidence>
<evidence type="ECO:0000259" key="1">
    <source>
        <dbReference type="Pfam" id="PF25767"/>
    </source>
</evidence>
<dbReference type="GO" id="GO:0048487">
    <property type="term" value="F:beta-tubulin binding"/>
    <property type="evidence" value="ECO:0007669"/>
    <property type="project" value="InterPro"/>
</dbReference>
<dbReference type="Proteomes" id="UP001429100">
    <property type="component" value="Unassembled WGS sequence"/>
</dbReference>
<sequence length="1470" mass="170559">MTKLCEEDEVNREILSYSNENDYLSDINNLIDLIHGKLVFYKEVECNEYKKITKNFLRRIDKYQEQPYVLDTYLEKICYPLSNCIAEFLENNSLVLHNTVLSINKHQEENINSNSQQRLRITEDLDLNIDRRHQKNILRLSDCIYNLCKIRGPKVISLYFPSNVNFLEVVIDYISLREKYQLNLECNHESNSNLVLDSSTDLNYNEEFEDLNSLDDQDNWHFIYVLYVWLSTLVLIPFSFEVLDSKYMLKESHLFLRILENVIPKILENKYCITNEAASIVFAKITCRTDFILLWKNANNKFSILLSKGMDETPDSLGILIWMKYLIKLAPIESIEIFIDQIIKYLNIPNNLESSQNSQNLHDIIYNSYKSTSCRTICITRLIIRCIQNDVLLKHFTDFENILNWTLDFLLEQNKSENNLLRHTSSKCIAKILNVIQGNNRAKEILNDILMLKKEKEENLERIEIFKKLSPNELEGKCLTIAELLRSRLTFFFEHYLPEILEFLQYCLNYEYWIGNRSFGVQIRDSACYIIWSLARGVPPKVLKPYSNKIISSIIPLTVFDSQINGRRSSCAALQELIGRIGGENVPFGISIVTIADFFSISSIKSSFLEVSTRIGSLDTTNNDDLGSQVLPNYNFKKYGNLEESENSIYPFATILSDYLVQNVFIHPNIKFRLLSAIALSKLAPYCHHFCFFNILPHVSKSSISQNNGVDLSSWNKDLNIFSSNSIFRHSSLLIISVLISKGKILKSKGITFWDLFVKPIQKDENTRNSFIKETPISKNSNLIPAEFTWSDYIRNIPILIERERLYRGKGGDLTRKGVLNLIVSLSKSTEIIQFKKATFSRFLQTICESIRHLSFSIQISGCSALDAIIKWRMTKSKDSPEFLEIKKLLTDFVQTLSSDTIDIHIMALRGIILSIGIIFPHVVNLIEETLINDIVNCLFGIFNKDKIILNNDEGANNILNEPITSFNELIFSSKYDVECRRNSIWSLGVICYCIIGTEISSKNMILDLCHNTLVQGCFDYSTDKRGDVGSWIRELSMETIACLYYNNVFIDDSKYEKILPAFVFNIFNYSDKLRVKAILLLWKILYLHFTNSDSIEDNSIEYTNINMYWIYYRIFHGIPFELFEICQIKEMKETKLENLCKKNSLKYRLFESCQLILYDVLKDYALVHSKNYIDELKTFFGTKSNPFNLGCYYFDMLDSIEKVPHSLYPYLDFENQFLFCLSNRNFQILSNSSTNIFKNCLFPFILEEKLQRSALLGLTNWISHSSSMSSSSSSINPYQAINYELNVFLKSTSDFSAATVSIFYNIEKLLRLLSTCNQDAAFLCGCMTLHVLQFILVLLTWEIFPQEKAVMRGILTTILQVLGNTKDFQIIKISSAVLVHFSFSIQVSEDDELAQKAMESLSDLVSHQYPNIRAYTTDYIYNNVCHIQSSKKIESILEYIRETNWTQSYSKEELEKIKTQFRDLCQLEN</sequence>
<organism evidence="2">
    <name type="scientific">Cryptosporidium hominis</name>
    <dbReference type="NCBI Taxonomy" id="237895"/>
    <lineage>
        <taxon>Eukaryota</taxon>
        <taxon>Sar</taxon>
        <taxon>Alveolata</taxon>
        <taxon>Apicomplexa</taxon>
        <taxon>Conoidasida</taxon>
        <taxon>Coccidia</taxon>
        <taxon>Eucoccidiorida</taxon>
        <taxon>Eimeriorina</taxon>
        <taxon>Cryptosporidiidae</taxon>
        <taxon>Cryptosporidium</taxon>
    </lineage>
</organism>
<evidence type="ECO:0000313" key="4">
    <source>
        <dbReference type="Proteomes" id="UP001429100"/>
    </source>
</evidence>
<dbReference type="Pfam" id="PF25767">
    <property type="entry name" value="ARM_TBCD_2nd"/>
    <property type="match status" value="1"/>
</dbReference>
<dbReference type="InterPro" id="IPR058033">
    <property type="entry name" value="ARM_TBCD_2nd"/>
</dbReference>